<protein>
    <submittedName>
        <fullName evidence="3">Transcription initiation factor TFIID subunit 8</fullName>
    </submittedName>
</protein>
<feature type="compositionally biased region" description="Low complexity" evidence="1">
    <location>
        <begin position="178"/>
        <end position="201"/>
    </location>
</feature>
<name>A0A7E4ZRT8_PANRE</name>
<proteinExistence type="predicted"/>
<feature type="region of interest" description="Disordered" evidence="1">
    <location>
        <begin position="234"/>
        <end position="266"/>
    </location>
</feature>
<feature type="compositionally biased region" description="Basic residues" evidence="1">
    <location>
        <begin position="137"/>
        <end position="146"/>
    </location>
</feature>
<dbReference type="AlphaFoldDB" id="A0A7E4ZRT8"/>
<feature type="region of interest" description="Disordered" evidence="1">
    <location>
        <begin position="136"/>
        <end position="162"/>
    </location>
</feature>
<feature type="region of interest" description="Disordered" evidence="1">
    <location>
        <begin position="175"/>
        <end position="218"/>
    </location>
</feature>
<dbReference type="Proteomes" id="UP000492821">
    <property type="component" value="Unassembled WGS sequence"/>
</dbReference>
<keyword evidence="2" id="KW-1185">Reference proteome</keyword>
<feature type="compositionally biased region" description="Polar residues" evidence="1">
    <location>
        <begin position="209"/>
        <end position="218"/>
    </location>
</feature>
<accession>A0A7E4ZRT8</accession>
<sequence>MTICSTPLIRIDVEKGKEPAVAINKERFEEARLAVEEYGYDSKEAHKILRECLAYIADALGRVMGTAITHTRLVRYADSERSRLPEKIKPKKSKGRRQRCFAGLTNTLYKFDLPLTPVPPGVTFLQYHTYMDCRPMTRIKPRRQPIRPKNDDKPKPDDDNILLLAPSDEHEMEIDEAGPQGIPQGGPQHEMPSNSNNPGNDDNPRADDNATQIDEPTLTSIHRCMLAALEGEAPRVVPQYQPENDFKDDSSSSVDTDKENDDNMEM</sequence>
<feature type="compositionally biased region" description="Basic and acidic residues" evidence="1">
    <location>
        <begin position="148"/>
        <end position="158"/>
    </location>
</feature>
<evidence type="ECO:0000313" key="2">
    <source>
        <dbReference type="Proteomes" id="UP000492821"/>
    </source>
</evidence>
<evidence type="ECO:0000313" key="3">
    <source>
        <dbReference type="WBParaSite" id="Pan_g13701.t1"/>
    </source>
</evidence>
<evidence type="ECO:0000256" key="1">
    <source>
        <dbReference type="SAM" id="MobiDB-lite"/>
    </source>
</evidence>
<reference evidence="2" key="1">
    <citation type="journal article" date="2013" name="Genetics">
        <title>The draft genome and transcriptome of Panagrellus redivivus are shaped by the harsh demands of a free-living lifestyle.</title>
        <authorList>
            <person name="Srinivasan J."/>
            <person name="Dillman A.R."/>
            <person name="Macchietto M.G."/>
            <person name="Heikkinen L."/>
            <person name="Lakso M."/>
            <person name="Fracchia K.M."/>
            <person name="Antoshechkin I."/>
            <person name="Mortazavi A."/>
            <person name="Wong G."/>
            <person name="Sternberg P.W."/>
        </authorList>
    </citation>
    <scope>NUCLEOTIDE SEQUENCE [LARGE SCALE GENOMIC DNA]</scope>
    <source>
        <strain evidence="2">MT8872</strain>
    </source>
</reference>
<reference evidence="3" key="2">
    <citation type="submission" date="2020-10" db="UniProtKB">
        <authorList>
            <consortium name="WormBaseParasite"/>
        </authorList>
    </citation>
    <scope>IDENTIFICATION</scope>
</reference>
<organism evidence="2 3">
    <name type="scientific">Panagrellus redivivus</name>
    <name type="common">Microworm</name>
    <dbReference type="NCBI Taxonomy" id="6233"/>
    <lineage>
        <taxon>Eukaryota</taxon>
        <taxon>Metazoa</taxon>
        <taxon>Ecdysozoa</taxon>
        <taxon>Nematoda</taxon>
        <taxon>Chromadorea</taxon>
        <taxon>Rhabditida</taxon>
        <taxon>Tylenchina</taxon>
        <taxon>Panagrolaimomorpha</taxon>
        <taxon>Panagrolaimoidea</taxon>
        <taxon>Panagrolaimidae</taxon>
        <taxon>Panagrellus</taxon>
    </lineage>
</organism>
<dbReference type="WBParaSite" id="Pan_g13701.t1">
    <property type="protein sequence ID" value="Pan_g13701.t1"/>
    <property type="gene ID" value="Pan_g13701"/>
</dbReference>